<feature type="domain" description="HTH cro/C1-type" evidence="2">
    <location>
        <begin position="10"/>
        <end position="64"/>
    </location>
</feature>
<evidence type="ECO:0000313" key="3">
    <source>
        <dbReference type="EMBL" id="HIT42759.1"/>
    </source>
</evidence>
<gene>
    <name evidence="3" type="ORF">IAB60_11815</name>
</gene>
<keyword evidence="1" id="KW-0238">DNA-binding</keyword>
<sequence length="107" mass="12064">MTEFNSLERIRELCAERGWSYYHLAKASGITYSTLNTMMNKQNQPSLLTLQKLCGGFGISISEFFDPDPERPSLTREQSECLSLFTTLSAEDKKLALAYMKGLAKSL</sequence>
<proteinExistence type="predicted"/>
<evidence type="ECO:0000256" key="1">
    <source>
        <dbReference type="ARBA" id="ARBA00023125"/>
    </source>
</evidence>
<dbReference type="PANTHER" id="PTHR46797">
    <property type="entry name" value="HTH-TYPE TRANSCRIPTIONAL REGULATOR"/>
    <property type="match status" value="1"/>
</dbReference>
<protein>
    <submittedName>
        <fullName evidence="3">Helix-turn-helix transcriptional regulator</fullName>
    </submittedName>
</protein>
<dbReference type="GO" id="GO:0003700">
    <property type="term" value="F:DNA-binding transcription factor activity"/>
    <property type="evidence" value="ECO:0007669"/>
    <property type="project" value="TreeGrafter"/>
</dbReference>
<dbReference type="InterPro" id="IPR010982">
    <property type="entry name" value="Lambda_DNA-bd_dom_sf"/>
</dbReference>
<dbReference type="Gene3D" id="1.10.260.40">
    <property type="entry name" value="lambda repressor-like DNA-binding domains"/>
    <property type="match status" value="1"/>
</dbReference>
<dbReference type="PROSITE" id="PS50943">
    <property type="entry name" value="HTH_CROC1"/>
    <property type="match status" value="1"/>
</dbReference>
<dbReference type="EMBL" id="DVKS01000195">
    <property type="protein sequence ID" value="HIT42759.1"/>
    <property type="molecule type" value="Genomic_DNA"/>
</dbReference>
<evidence type="ECO:0000259" key="2">
    <source>
        <dbReference type="PROSITE" id="PS50943"/>
    </source>
</evidence>
<comment type="caution">
    <text evidence="3">The sequence shown here is derived from an EMBL/GenBank/DDBJ whole genome shotgun (WGS) entry which is preliminary data.</text>
</comment>
<dbReference type="Pfam" id="PF13443">
    <property type="entry name" value="HTH_26"/>
    <property type="match status" value="1"/>
</dbReference>
<dbReference type="GO" id="GO:0003677">
    <property type="term" value="F:DNA binding"/>
    <property type="evidence" value="ECO:0007669"/>
    <property type="project" value="UniProtKB-KW"/>
</dbReference>
<dbReference type="PANTHER" id="PTHR46797:SF1">
    <property type="entry name" value="METHYLPHOSPHONATE SYNTHASE"/>
    <property type="match status" value="1"/>
</dbReference>
<name>A0A9D1KGA3_9FIRM</name>
<dbReference type="InterPro" id="IPR001387">
    <property type="entry name" value="Cro/C1-type_HTH"/>
</dbReference>
<reference evidence="3" key="2">
    <citation type="journal article" date="2021" name="PeerJ">
        <title>Extensive microbial diversity within the chicken gut microbiome revealed by metagenomics and culture.</title>
        <authorList>
            <person name="Gilroy R."/>
            <person name="Ravi A."/>
            <person name="Getino M."/>
            <person name="Pursley I."/>
            <person name="Horton D.L."/>
            <person name="Alikhan N.F."/>
            <person name="Baker D."/>
            <person name="Gharbi K."/>
            <person name="Hall N."/>
            <person name="Watson M."/>
            <person name="Adriaenssens E.M."/>
            <person name="Foster-Nyarko E."/>
            <person name="Jarju S."/>
            <person name="Secka A."/>
            <person name="Antonio M."/>
            <person name="Oren A."/>
            <person name="Chaudhuri R.R."/>
            <person name="La Ragione R."/>
            <person name="Hildebrand F."/>
            <person name="Pallen M.J."/>
        </authorList>
    </citation>
    <scope>NUCLEOTIDE SEQUENCE</scope>
    <source>
        <strain evidence="3">CHK123-3438</strain>
    </source>
</reference>
<evidence type="ECO:0000313" key="4">
    <source>
        <dbReference type="Proteomes" id="UP000886860"/>
    </source>
</evidence>
<dbReference type="CDD" id="cd00093">
    <property type="entry name" value="HTH_XRE"/>
    <property type="match status" value="1"/>
</dbReference>
<reference evidence="3" key="1">
    <citation type="submission" date="2020-10" db="EMBL/GenBank/DDBJ databases">
        <authorList>
            <person name="Gilroy R."/>
        </authorList>
    </citation>
    <scope>NUCLEOTIDE SEQUENCE</scope>
    <source>
        <strain evidence="3">CHK123-3438</strain>
    </source>
</reference>
<accession>A0A9D1KGA3</accession>
<dbReference type="Proteomes" id="UP000886860">
    <property type="component" value="Unassembled WGS sequence"/>
</dbReference>
<dbReference type="SMART" id="SM00530">
    <property type="entry name" value="HTH_XRE"/>
    <property type="match status" value="1"/>
</dbReference>
<dbReference type="GO" id="GO:0005829">
    <property type="term" value="C:cytosol"/>
    <property type="evidence" value="ECO:0007669"/>
    <property type="project" value="TreeGrafter"/>
</dbReference>
<dbReference type="SUPFAM" id="SSF47413">
    <property type="entry name" value="lambda repressor-like DNA-binding domains"/>
    <property type="match status" value="1"/>
</dbReference>
<organism evidence="3 4">
    <name type="scientific">Candidatus Caccovicinus merdipullorum</name>
    <dbReference type="NCBI Taxonomy" id="2840724"/>
    <lineage>
        <taxon>Bacteria</taxon>
        <taxon>Bacillati</taxon>
        <taxon>Bacillota</taxon>
        <taxon>Clostridia</taxon>
        <taxon>Eubacteriales</taxon>
        <taxon>Candidatus Caccovicinus</taxon>
    </lineage>
</organism>
<dbReference type="AlphaFoldDB" id="A0A9D1KGA3"/>
<dbReference type="InterPro" id="IPR050807">
    <property type="entry name" value="TransReg_Diox_bact_type"/>
</dbReference>